<dbReference type="Proteomes" id="UP000299102">
    <property type="component" value="Unassembled WGS sequence"/>
</dbReference>
<proteinExistence type="predicted"/>
<organism evidence="1 2">
    <name type="scientific">Eumeta variegata</name>
    <name type="common">Bagworm moth</name>
    <name type="synonym">Eumeta japonica</name>
    <dbReference type="NCBI Taxonomy" id="151549"/>
    <lineage>
        <taxon>Eukaryota</taxon>
        <taxon>Metazoa</taxon>
        <taxon>Ecdysozoa</taxon>
        <taxon>Arthropoda</taxon>
        <taxon>Hexapoda</taxon>
        <taxon>Insecta</taxon>
        <taxon>Pterygota</taxon>
        <taxon>Neoptera</taxon>
        <taxon>Endopterygota</taxon>
        <taxon>Lepidoptera</taxon>
        <taxon>Glossata</taxon>
        <taxon>Ditrysia</taxon>
        <taxon>Tineoidea</taxon>
        <taxon>Psychidae</taxon>
        <taxon>Oiketicinae</taxon>
        <taxon>Eumeta</taxon>
    </lineage>
</organism>
<comment type="caution">
    <text evidence="1">The sequence shown here is derived from an EMBL/GenBank/DDBJ whole genome shotgun (WGS) entry which is preliminary data.</text>
</comment>
<evidence type="ECO:0000313" key="2">
    <source>
        <dbReference type="Proteomes" id="UP000299102"/>
    </source>
</evidence>
<protein>
    <submittedName>
        <fullName evidence="1">Uncharacterized protein</fullName>
    </submittedName>
</protein>
<evidence type="ECO:0000313" key="1">
    <source>
        <dbReference type="EMBL" id="GBP75369.1"/>
    </source>
</evidence>
<dbReference type="EMBL" id="BGZK01001246">
    <property type="protein sequence ID" value="GBP75369.1"/>
    <property type="molecule type" value="Genomic_DNA"/>
</dbReference>
<accession>A0A4C1YL59</accession>
<dbReference type="AlphaFoldDB" id="A0A4C1YL59"/>
<name>A0A4C1YL59_EUMVA</name>
<reference evidence="1 2" key="1">
    <citation type="journal article" date="2019" name="Commun. Biol.">
        <title>The bagworm genome reveals a unique fibroin gene that provides high tensile strength.</title>
        <authorList>
            <person name="Kono N."/>
            <person name="Nakamura H."/>
            <person name="Ohtoshi R."/>
            <person name="Tomita M."/>
            <person name="Numata K."/>
            <person name="Arakawa K."/>
        </authorList>
    </citation>
    <scope>NUCLEOTIDE SEQUENCE [LARGE SCALE GENOMIC DNA]</scope>
</reference>
<gene>
    <name evidence="1" type="ORF">EVAR_61594_1</name>
</gene>
<keyword evidence="2" id="KW-1185">Reference proteome</keyword>
<sequence>MESSRYRGGKCYILSWLIPGRYVRYPSPKSLPLVDYLLTLAEYNNVPLSPLCKAAHTHGRTKLARRASQDFIFQFPRPRPELVRRLYVQAIPAGAPRPC</sequence>